<comment type="similarity">
    <text evidence="1">Belongs to the AAA ATPase family.</text>
</comment>
<dbReference type="InterPro" id="IPR003593">
    <property type="entry name" value="AAA+_ATPase"/>
</dbReference>
<accession>A0A1H0KF22</accession>
<dbReference type="SUPFAM" id="SSF52540">
    <property type="entry name" value="P-loop containing nucleoside triphosphate hydrolases"/>
    <property type="match status" value="1"/>
</dbReference>
<dbReference type="AlphaFoldDB" id="A0A1H0KF22"/>
<sequence length="518" mass="59424">MNLQKLKSILGRNQNEGPFSRTEQPSLGADLTATAVSDPAEAGTLIDNERETTPDDPTKNINSSHMPQTFTDRNAPEELRYLEQLILYRLNTWFPSDEDHQEPVLDTGKWSAALANFIQEHQLNSDEAVLLMIGLVPHVQSDLFDRVISYKIQDSGDFQRIGGVRGKDFRGFIPTGETAVFLLGDDDFERRLEIQRLFWPDHLFEKNKILWLTDQPSGEPVMSGKITLSSEYLDTFIYGKPIPPRFSMNFPAKLIHTDLGWEDLVINDELKEQINELKSWLKYNDQLVGEWGMGDRLRRGYRALLYGPSGTGKTFTAGLLGKEVGKDVYKIDLSMVVSKYIGETEKNLELLFARAEDKGWILFFDEADALFGKRTNVRDAHDKYANQEVSYLLQRIEDYNGMVILATNMKNNIDDAFIRRFNAVLKFSLPEAEERAKIWRLAFPRDVRFCNEKEETVDIPELVKSYPISGGYIVNVVHYASIKALERYHEQKAEKNIYLNDVLYGIKKELLKEGKPFN</sequence>
<evidence type="ECO:0000313" key="6">
    <source>
        <dbReference type="EMBL" id="SDO54351.1"/>
    </source>
</evidence>
<dbReference type="Pfam" id="PF00004">
    <property type="entry name" value="AAA"/>
    <property type="match status" value="1"/>
</dbReference>
<evidence type="ECO:0000256" key="1">
    <source>
        <dbReference type="ARBA" id="ARBA00006914"/>
    </source>
</evidence>
<dbReference type="GO" id="GO:0005524">
    <property type="term" value="F:ATP binding"/>
    <property type="evidence" value="ECO:0007669"/>
    <property type="project" value="UniProtKB-KW"/>
</dbReference>
<dbReference type="InterPro" id="IPR050221">
    <property type="entry name" value="26S_Proteasome_ATPase"/>
</dbReference>
<dbReference type="InterPro" id="IPR003959">
    <property type="entry name" value="ATPase_AAA_core"/>
</dbReference>
<keyword evidence="3" id="KW-0067">ATP-binding</keyword>
<reference evidence="7" key="1">
    <citation type="submission" date="2016-10" db="EMBL/GenBank/DDBJ databases">
        <authorList>
            <person name="Varghese N."/>
            <person name="Submissions S."/>
        </authorList>
    </citation>
    <scope>NUCLEOTIDE SEQUENCE [LARGE SCALE GENOMIC DNA]</scope>
    <source>
        <strain evidence="7">DSM 19110</strain>
    </source>
</reference>
<keyword evidence="2" id="KW-0547">Nucleotide-binding</keyword>
<dbReference type="Gene3D" id="3.40.50.300">
    <property type="entry name" value="P-loop containing nucleotide triphosphate hydrolases"/>
    <property type="match status" value="1"/>
</dbReference>
<proteinExistence type="inferred from homology"/>
<organism evidence="6 7">
    <name type="scientific">Pedobacter steynii</name>
    <dbReference type="NCBI Taxonomy" id="430522"/>
    <lineage>
        <taxon>Bacteria</taxon>
        <taxon>Pseudomonadati</taxon>
        <taxon>Bacteroidota</taxon>
        <taxon>Sphingobacteriia</taxon>
        <taxon>Sphingobacteriales</taxon>
        <taxon>Sphingobacteriaceae</taxon>
        <taxon>Pedobacter</taxon>
    </lineage>
</organism>
<feature type="compositionally biased region" description="Basic and acidic residues" evidence="4">
    <location>
        <begin position="47"/>
        <end position="58"/>
    </location>
</feature>
<dbReference type="CDD" id="cd19481">
    <property type="entry name" value="RecA-like_protease"/>
    <property type="match status" value="1"/>
</dbReference>
<evidence type="ECO:0000313" key="7">
    <source>
        <dbReference type="Proteomes" id="UP000183200"/>
    </source>
</evidence>
<evidence type="ECO:0000256" key="3">
    <source>
        <dbReference type="ARBA" id="ARBA00022840"/>
    </source>
</evidence>
<dbReference type="SMART" id="SM00382">
    <property type="entry name" value="AAA"/>
    <property type="match status" value="1"/>
</dbReference>
<dbReference type="EMBL" id="FNGY01000016">
    <property type="protein sequence ID" value="SDO54351.1"/>
    <property type="molecule type" value="Genomic_DNA"/>
</dbReference>
<dbReference type="STRING" id="430522.BFS30_23985"/>
<feature type="compositionally biased region" description="Polar residues" evidence="4">
    <location>
        <begin position="1"/>
        <end position="25"/>
    </location>
</feature>
<feature type="region of interest" description="Disordered" evidence="4">
    <location>
        <begin position="42"/>
        <end position="74"/>
    </location>
</feature>
<feature type="compositionally biased region" description="Polar residues" evidence="4">
    <location>
        <begin position="59"/>
        <end position="72"/>
    </location>
</feature>
<gene>
    <name evidence="6" type="ORF">SAMN05421820_11631</name>
</gene>
<evidence type="ECO:0000259" key="5">
    <source>
        <dbReference type="SMART" id="SM00382"/>
    </source>
</evidence>
<feature type="region of interest" description="Disordered" evidence="4">
    <location>
        <begin position="1"/>
        <end position="26"/>
    </location>
</feature>
<dbReference type="Proteomes" id="UP000183200">
    <property type="component" value="Unassembled WGS sequence"/>
</dbReference>
<dbReference type="RefSeq" id="WP_245723965.1">
    <property type="nucleotide sequence ID" value="NZ_FNGY01000016.1"/>
</dbReference>
<dbReference type="PANTHER" id="PTHR23073">
    <property type="entry name" value="26S PROTEASOME REGULATORY SUBUNIT"/>
    <property type="match status" value="1"/>
</dbReference>
<dbReference type="GO" id="GO:0016887">
    <property type="term" value="F:ATP hydrolysis activity"/>
    <property type="evidence" value="ECO:0007669"/>
    <property type="project" value="InterPro"/>
</dbReference>
<protein>
    <submittedName>
        <fullName evidence="6">ATPase family associated with various cellular activities (AAA)</fullName>
    </submittedName>
</protein>
<dbReference type="InterPro" id="IPR027417">
    <property type="entry name" value="P-loop_NTPase"/>
</dbReference>
<evidence type="ECO:0000256" key="4">
    <source>
        <dbReference type="SAM" id="MobiDB-lite"/>
    </source>
</evidence>
<name>A0A1H0KF22_9SPHI</name>
<feature type="domain" description="AAA+ ATPase" evidence="5">
    <location>
        <begin position="299"/>
        <end position="431"/>
    </location>
</feature>
<evidence type="ECO:0000256" key="2">
    <source>
        <dbReference type="ARBA" id="ARBA00022741"/>
    </source>
</evidence>
<keyword evidence="7" id="KW-1185">Reference proteome</keyword>